<dbReference type="RefSeq" id="XP_003116590.2">
    <property type="nucleotide sequence ID" value="XM_003116542.2"/>
</dbReference>
<dbReference type="Pfam" id="PF25128">
    <property type="entry name" value="HRDE1_NRDE3_N"/>
    <property type="match status" value="1"/>
</dbReference>
<dbReference type="OMA" id="WTICEIN"/>
<dbReference type="Pfam" id="PF02171">
    <property type="entry name" value="Piwi"/>
    <property type="match status" value="1"/>
</dbReference>
<feature type="compositionally biased region" description="Basic and acidic residues" evidence="2">
    <location>
        <begin position="344"/>
        <end position="401"/>
    </location>
</feature>
<dbReference type="CDD" id="cd02826">
    <property type="entry name" value="Piwi-like"/>
    <property type="match status" value="1"/>
</dbReference>
<organism evidence="4">
    <name type="scientific">Caenorhabditis remanei</name>
    <name type="common">Caenorhabditis vulgaris</name>
    <dbReference type="NCBI Taxonomy" id="31234"/>
    <lineage>
        <taxon>Eukaryota</taxon>
        <taxon>Metazoa</taxon>
        <taxon>Ecdysozoa</taxon>
        <taxon>Nematoda</taxon>
        <taxon>Chromadorea</taxon>
        <taxon>Rhabditida</taxon>
        <taxon>Rhabditina</taxon>
        <taxon>Rhabditomorpha</taxon>
        <taxon>Rhabditoidea</taxon>
        <taxon>Rhabditidae</taxon>
        <taxon>Peloderinae</taxon>
        <taxon>Caenorhabditis</taxon>
    </lineage>
</organism>
<dbReference type="eggNOG" id="KOG1041">
    <property type="taxonomic scope" value="Eukaryota"/>
</dbReference>
<dbReference type="Gene3D" id="3.40.50.2300">
    <property type="match status" value="1"/>
</dbReference>
<dbReference type="AlphaFoldDB" id="E3LHP3"/>
<evidence type="ECO:0000256" key="1">
    <source>
        <dbReference type="RuleBase" id="RU361178"/>
    </source>
</evidence>
<feature type="compositionally biased region" description="Polar residues" evidence="2">
    <location>
        <begin position="45"/>
        <end position="56"/>
    </location>
</feature>
<dbReference type="GeneID" id="9820647"/>
<protein>
    <submittedName>
        <fullName evidence="3">Uncharacterized protein</fullName>
    </submittedName>
</protein>
<feature type="compositionally biased region" description="Basic and acidic residues" evidence="2">
    <location>
        <begin position="35"/>
        <end position="44"/>
    </location>
</feature>
<dbReference type="InterPro" id="IPR057272">
    <property type="entry name" value="Piwi_nem"/>
</dbReference>
<dbReference type="SUPFAM" id="SSF53098">
    <property type="entry name" value="Ribonuclease H-like"/>
    <property type="match status" value="1"/>
</dbReference>
<feature type="region of interest" description="Disordered" evidence="2">
    <location>
        <begin position="1"/>
        <end position="56"/>
    </location>
</feature>
<dbReference type="STRING" id="31234.E3LHP3"/>
<dbReference type="Proteomes" id="UP000008281">
    <property type="component" value="Unassembled WGS sequence"/>
</dbReference>
<reference evidence="3" key="1">
    <citation type="submission" date="2007-07" db="EMBL/GenBank/DDBJ databases">
        <title>PCAP assembly of the Caenorhabditis remanei genome.</title>
        <authorList>
            <consortium name="The Caenorhabditis remanei Sequencing Consortium"/>
            <person name="Wilson R.K."/>
        </authorList>
    </citation>
    <scope>NUCLEOTIDE SEQUENCE [LARGE SCALE GENOMIC DNA]</scope>
    <source>
        <strain evidence="3">PB4641</strain>
    </source>
</reference>
<feature type="region of interest" description="Disordered" evidence="2">
    <location>
        <begin position="316"/>
        <end position="412"/>
    </location>
</feature>
<dbReference type="GO" id="GO:0003723">
    <property type="term" value="F:RNA binding"/>
    <property type="evidence" value="ECO:0007669"/>
    <property type="project" value="InterPro"/>
</dbReference>
<dbReference type="InterPro" id="IPR003100">
    <property type="entry name" value="PAZ_dom"/>
</dbReference>
<evidence type="ECO:0000256" key="2">
    <source>
        <dbReference type="SAM" id="MobiDB-lite"/>
    </source>
</evidence>
<evidence type="ECO:0000313" key="3">
    <source>
        <dbReference type="EMBL" id="EFO95486.1"/>
    </source>
</evidence>
<gene>
    <name evidence="3" type="ORF">CRE_09240</name>
</gene>
<dbReference type="OrthoDB" id="10252740at2759"/>
<sequence length="1072" mass="120649">MTTDPMDRIMTTMTSGKSRSGTSSSSTRTPKRDHRSPTNDEPSSKRSAISFTTPSSTTRIGRDSFAVMDSIPVQLNMFTLNLSNMSPKIERLHVDTIIIGSNGTDINLNDGLVAVSGDVNSHNRRLSQHKLMRKFYEKKSHIFGGKSYHSLAYDCAATLYIPSGIYIGADEEEALLSKDDFSPEDWIDVSRICRRKDDKFLVRIKPAGFVETRGVTSLETANRMELTRCVEIVTSQKLNSSDFYQFGNSTFPLRAQVKSSSDATYEIRPGFAKVARVVEGREGVNEMFMTIDTKLSPFYKSSSVLKFVAGKYAESRGGGGGFGGGGRGRGGFRGRGGGRGGYDSGRDSSRDSRGSYGGGRRDSRDSYDRRSDSRDSRHGGRDYRDSSRGDRRDSYDSRRNSGGDSNGVDYNQSDVVEVEKALKNGGSLLNYIEQALKGIFAEAIHLKNSSKQIRITGLLKSSAEDAIFTKKDGDRESEISVADYFFQEYNIKLKFPHLPLVISKRLRHESFYPMEVLRIIPGQRIKAHKMTPTIQMEMTGNKSSMPKDHVNLVQEILWNSLKLQKNAYMDAFGIEMESTKPVHLKAKLLPPAMIKFKNQAFMPEMGLPAFRNPGGFIDPARLHRVAIVVFDRAIEMRQAEDFCDRLYDYCRSNGIEVESKSKDWSIREMNSEDNVSIKEVMERWLKKGVDIVVGICKEKKPDVHDVLKYYEESIGMQTIQLCSQTVNKMMQGQGGRTTIDNVMRKFNLKCGGTNFFVEIPTTVRGRAVCSNSETLSKKLLDKVQFIGFEISHGSSRTLYDRSRNQMDGEPSIVGVSYSLTESTQLGGFSYMQTQREYKIQKLEEAIPTCVKAYKKHSRHLPSRIVIYRVGAGEGDFKRVKQEVDEIRSSFGKIEDGYDPQLVVIVAQKTSHARIFPASIEGFKASEQNVPSGTCIDNVVTSFGYDEFILSSQSPLIGTVRPCKYTILVNDPEWSKNELIHLTYFRAFGHQVSYQPPSVPDVLYAAENLAKRGKNNYKVHQRYVSVQDIERRIIDENPDLISEEMRDQLASAIVDDMSNSMNQMTISRRNFWA</sequence>
<dbReference type="Gene3D" id="2.170.260.10">
    <property type="entry name" value="paz domain"/>
    <property type="match status" value="1"/>
</dbReference>
<proteinExistence type="inferred from homology"/>
<feature type="compositionally biased region" description="Gly residues" evidence="2">
    <location>
        <begin position="316"/>
        <end position="343"/>
    </location>
</feature>
<dbReference type="Gene3D" id="3.30.420.10">
    <property type="entry name" value="Ribonuclease H-like superfamily/Ribonuclease H"/>
    <property type="match status" value="1"/>
</dbReference>
<name>E3LHP3_CAERE</name>
<dbReference type="CTD" id="9820647"/>
<dbReference type="InterPro" id="IPR036085">
    <property type="entry name" value="PAZ_dom_sf"/>
</dbReference>
<dbReference type="SMART" id="SM00949">
    <property type="entry name" value="PAZ"/>
    <property type="match status" value="1"/>
</dbReference>
<dbReference type="CDD" id="cd02846">
    <property type="entry name" value="PAZ_argonaute_like"/>
    <property type="match status" value="1"/>
</dbReference>
<evidence type="ECO:0000313" key="4">
    <source>
        <dbReference type="Proteomes" id="UP000008281"/>
    </source>
</evidence>
<dbReference type="EMBL" id="DS268409">
    <property type="protein sequence ID" value="EFO95486.1"/>
    <property type="molecule type" value="Genomic_DNA"/>
</dbReference>
<accession>E3LHP3</accession>
<dbReference type="PANTHER" id="PTHR22891">
    <property type="entry name" value="EUKARYOTIC TRANSLATION INITIATION FACTOR 2C"/>
    <property type="match status" value="1"/>
</dbReference>
<dbReference type="PROSITE" id="PS50822">
    <property type="entry name" value="PIWI"/>
    <property type="match status" value="1"/>
</dbReference>
<dbReference type="Pfam" id="PF02170">
    <property type="entry name" value="PAZ"/>
    <property type="match status" value="1"/>
</dbReference>
<dbReference type="SUPFAM" id="SSF101690">
    <property type="entry name" value="PAZ domain"/>
    <property type="match status" value="1"/>
</dbReference>
<feature type="compositionally biased region" description="Low complexity" evidence="2">
    <location>
        <begin position="10"/>
        <end position="28"/>
    </location>
</feature>
<comment type="similarity">
    <text evidence="1">Belongs to the argonaute family.</text>
</comment>
<dbReference type="InterPro" id="IPR056992">
    <property type="entry name" value="HRDE1/NRDE-3-like_N"/>
</dbReference>
<dbReference type="FunCoup" id="E3LHP3">
    <property type="interactions" value="207"/>
</dbReference>
<dbReference type="InterPro" id="IPR012337">
    <property type="entry name" value="RNaseH-like_sf"/>
</dbReference>
<dbReference type="PROSITE" id="PS50821">
    <property type="entry name" value="PAZ"/>
    <property type="match status" value="1"/>
</dbReference>
<dbReference type="KEGG" id="crq:GCK72_020104"/>
<dbReference type="HOGENOM" id="CLU_012806_0_0_1"/>
<dbReference type="InterPro" id="IPR003165">
    <property type="entry name" value="Piwi"/>
</dbReference>
<dbReference type="InterPro" id="IPR036397">
    <property type="entry name" value="RNaseH_sf"/>
</dbReference>
<dbReference type="SMART" id="SM00950">
    <property type="entry name" value="Piwi"/>
    <property type="match status" value="1"/>
</dbReference>
<keyword evidence="4" id="KW-1185">Reference proteome</keyword>